<accession>A0A915CPD0</accession>
<evidence type="ECO:0000313" key="2">
    <source>
        <dbReference type="WBParaSite" id="jg1122"/>
    </source>
</evidence>
<keyword evidence="1" id="KW-1185">Reference proteome</keyword>
<evidence type="ECO:0000313" key="1">
    <source>
        <dbReference type="Proteomes" id="UP000887574"/>
    </source>
</evidence>
<proteinExistence type="predicted"/>
<dbReference type="AlphaFoldDB" id="A0A915CPD0"/>
<protein>
    <submittedName>
        <fullName evidence="2">Uncharacterized protein</fullName>
    </submittedName>
</protein>
<dbReference type="Proteomes" id="UP000887574">
    <property type="component" value="Unplaced"/>
</dbReference>
<reference evidence="2" key="1">
    <citation type="submission" date="2022-11" db="UniProtKB">
        <authorList>
            <consortium name="WormBaseParasite"/>
        </authorList>
    </citation>
    <scope>IDENTIFICATION</scope>
</reference>
<organism evidence="1 2">
    <name type="scientific">Ditylenchus dipsaci</name>
    <dbReference type="NCBI Taxonomy" id="166011"/>
    <lineage>
        <taxon>Eukaryota</taxon>
        <taxon>Metazoa</taxon>
        <taxon>Ecdysozoa</taxon>
        <taxon>Nematoda</taxon>
        <taxon>Chromadorea</taxon>
        <taxon>Rhabditida</taxon>
        <taxon>Tylenchina</taxon>
        <taxon>Tylenchomorpha</taxon>
        <taxon>Sphaerularioidea</taxon>
        <taxon>Anguinidae</taxon>
        <taxon>Anguininae</taxon>
        <taxon>Ditylenchus</taxon>
    </lineage>
</organism>
<sequence length="367" mass="41305">MWDAPLWTLTIALLMFRLGSRKRACIPMRESSQFSHTLRCLLIVSLYLYGNFLLLDGDGRVHKKEREEAGTSGWEKSCYYYPKAESVLIEMKETGNAILSSTEMDLKNVNIICDEKLEARDLIIPSAFCPPIPSMDWNGVLAQHLLSNGWGSIDYNHPHQHHYLASLAAMSSLAYGLIHQQQSNPVMDYTLLNNLINHHYNTNNSVSSKSDGCENHAPADLAAEMNSVLAMHNNIALNPSFLQNSNLFALVSLLICIYHILYIFKSISISGQPWEFSSTVYPSLSLSIEEEEVKEKTFAFFSRKKTTQDQECGKDCVGLGESQLNETCLDAKPSEVTEDEQRVLKSITKDFEEPLTQFEIYVEGTAG</sequence>
<dbReference type="WBParaSite" id="jg1122">
    <property type="protein sequence ID" value="jg1122"/>
    <property type="gene ID" value="jg1122"/>
</dbReference>
<name>A0A915CPD0_9BILA</name>